<evidence type="ECO:0000313" key="7">
    <source>
        <dbReference type="EMBL" id="QQP49825.1"/>
    </source>
</evidence>
<evidence type="ECO:0000256" key="4">
    <source>
        <dbReference type="ARBA" id="ARBA00023054"/>
    </source>
</evidence>
<keyword evidence="8" id="KW-1185">Reference proteome</keyword>
<evidence type="ECO:0000256" key="3">
    <source>
        <dbReference type="ARBA" id="ARBA00022833"/>
    </source>
</evidence>
<keyword evidence="2" id="KW-0863">Zinc-finger</keyword>
<keyword evidence="3" id="KW-0862">Zinc</keyword>
<dbReference type="Gene3D" id="6.20.250.40">
    <property type="match status" value="1"/>
</dbReference>
<dbReference type="Proteomes" id="UP000595437">
    <property type="component" value="Chromosome 7"/>
</dbReference>
<organism evidence="7 8">
    <name type="scientific">Caligus rogercresseyi</name>
    <name type="common">Sea louse</name>
    <dbReference type="NCBI Taxonomy" id="217165"/>
    <lineage>
        <taxon>Eukaryota</taxon>
        <taxon>Metazoa</taxon>
        <taxon>Ecdysozoa</taxon>
        <taxon>Arthropoda</taxon>
        <taxon>Crustacea</taxon>
        <taxon>Multicrustacea</taxon>
        <taxon>Hexanauplia</taxon>
        <taxon>Copepoda</taxon>
        <taxon>Siphonostomatoida</taxon>
        <taxon>Caligidae</taxon>
        <taxon>Caligus</taxon>
    </lineage>
</organism>
<evidence type="ECO:0000313" key="8">
    <source>
        <dbReference type="Proteomes" id="UP000595437"/>
    </source>
</evidence>
<sequence>MSGPSRLVQLESAKISLEEKCRVQEKRIQELEKENATLLRSRREVYEEVKSLHTGNISLRERNLKLGRELARLSKENIRLERERSSLESGGGSPDGEEENWKTLKDELLLQRRILFQKVLPILKSSLPTFERICPMCECHFSPSNTSQMEFENHVIQHFACDEEEFYDTSSNSFSS</sequence>
<dbReference type="OrthoDB" id="10381292at2759"/>
<accession>A0A7T8K9N9</accession>
<reference evidence="8" key="1">
    <citation type="submission" date="2021-01" db="EMBL/GenBank/DDBJ databases">
        <title>Caligus Genome Assembly.</title>
        <authorList>
            <person name="Gallardo-Escarate C."/>
        </authorList>
    </citation>
    <scope>NUCLEOTIDE SEQUENCE [LARGE SCALE GENOMIC DNA]</scope>
</reference>
<evidence type="ECO:0000259" key="6">
    <source>
        <dbReference type="Pfam" id="PF18112"/>
    </source>
</evidence>
<gene>
    <name evidence="7" type="ORF">FKW44_010621</name>
</gene>
<evidence type="ECO:0000256" key="5">
    <source>
        <dbReference type="SAM" id="MobiDB-lite"/>
    </source>
</evidence>
<dbReference type="InterPro" id="IPR041641">
    <property type="entry name" value="CALCOCO1/2_Zn_UBZ1"/>
</dbReference>
<keyword evidence="4" id="KW-0175">Coiled coil</keyword>
<evidence type="ECO:0000256" key="1">
    <source>
        <dbReference type="ARBA" id="ARBA00022723"/>
    </source>
</evidence>
<proteinExistence type="predicted"/>
<dbReference type="GO" id="GO:0008270">
    <property type="term" value="F:zinc ion binding"/>
    <property type="evidence" value="ECO:0007669"/>
    <property type="project" value="UniProtKB-KW"/>
</dbReference>
<feature type="region of interest" description="Disordered" evidence="5">
    <location>
        <begin position="80"/>
        <end position="100"/>
    </location>
</feature>
<name>A0A7T8K9N9_CALRO</name>
<evidence type="ECO:0000256" key="2">
    <source>
        <dbReference type="ARBA" id="ARBA00022771"/>
    </source>
</evidence>
<keyword evidence="1" id="KW-0479">Metal-binding</keyword>
<feature type="domain" description="UBZ1-type" evidence="6">
    <location>
        <begin position="132"/>
        <end position="159"/>
    </location>
</feature>
<dbReference type="AlphaFoldDB" id="A0A7T8K9N9"/>
<protein>
    <recommendedName>
        <fullName evidence="6">UBZ1-type domain-containing protein</fullName>
    </recommendedName>
</protein>
<dbReference type="EMBL" id="CP045896">
    <property type="protein sequence ID" value="QQP49825.1"/>
    <property type="molecule type" value="Genomic_DNA"/>
</dbReference>
<dbReference type="Pfam" id="PF18112">
    <property type="entry name" value="Zn-C2H2_12"/>
    <property type="match status" value="1"/>
</dbReference>